<evidence type="ECO:0000256" key="2">
    <source>
        <dbReference type="SAM" id="SignalP"/>
    </source>
</evidence>
<keyword evidence="2" id="KW-0732">Signal</keyword>
<evidence type="ECO:0000313" key="3">
    <source>
        <dbReference type="EMBL" id="QFQ12365.1"/>
    </source>
</evidence>
<dbReference type="PROSITE" id="PS51257">
    <property type="entry name" value="PROKAR_LIPOPROTEIN"/>
    <property type="match status" value="1"/>
</dbReference>
<keyword evidence="4" id="KW-1185">Reference proteome</keyword>
<feature type="chain" id="PRO_5024394911" description="DUF5067 domain-containing protein" evidence="2">
    <location>
        <begin position="22"/>
        <end position="186"/>
    </location>
</feature>
<sequence>MKILKTFLAVACCAMMFTACGGSDKAEQKTGDSTATENTEGAEAQKAEEPATVNPVEDISLTKDGEDLGSYEYKFYPKSHNLTITIKKELAKDVTAYTNITAPYEADAQTVTVDYTAATVGGNLTGSACSSYSSDKAKAHNEKLLEEKKALGKVTYTVTQEAAESGGKLTFTLASDKETVKMAGYK</sequence>
<protein>
    <recommendedName>
        <fullName evidence="5">DUF5067 domain-containing protein</fullName>
    </recommendedName>
</protein>
<feature type="region of interest" description="Disordered" evidence="1">
    <location>
        <begin position="23"/>
        <end position="51"/>
    </location>
</feature>
<evidence type="ECO:0000256" key="1">
    <source>
        <dbReference type="SAM" id="MobiDB-lite"/>
    </source>
</evidence>
<dbReference type="KEGG" id="alq:C7Y71_004690"/>
<evidence type="ECO:0000313" key="4">
    <source>
        <dbReference type="Proteomes" id="UP000249375"/>
    </source>
</evidence>
<accession>A0A5P8E5T3</accession>
<dbReference type="RefSeq" id="WP_111897229.1">
    <property type="nucleotide sequence ID" value="NZ_CP033459.1"/>
</dbReference>
<name>A0A5P8E5T3_9BACT</name>
<evidence type="ECO:0008006" key="5">
    <source>
        <dbReference type="Google" id="ProtNLM"/>
    </source>
</evidence>
<dbReference type="AlphaFoldDB" id="A0A5P8E5T3"/>
<organism evidence="3 4">
    <name type="scientific">Pseudoprevotella muciniphila</name>
    <dbReference type="NCBI Taxonomy" id="2133944"/>
    <lineage>
        <taxon>Bacteria</taxon>
        <taxon>Pseudomonadati</taxon>
        <taxon>Bacteroidota</taxon>
        <taxon>Bacteroidia</taxon>
        <taxon>Bacteroidales</taxon>
        <taxon>Prevotellaceae</taxon>
        <taxon>Pseudoprevotella</taxon>
    </lineage>
</organism>
<dbReference type="EMBL" id="CP033459">
    <property type="protein sequence ID" value="QFQ12365.1"/>
    <property type="molecule type" value="Genomic_DNA"/>
</dbReference>
<feature type="signal peptide" evidence="2">
    <location>
        <begin position="1"/>
        <end position="21"/>
    </location>
</feature>
<gene>
    <name evidence="3" type="ORF">C7Y71_004690</name>
</gene>
<proteinExistence type="predicted"/>
<reference evidence="3 4" key="1">
    <citation type="submission" date="2018-11" db="EMBL/GenBank/DDBJ databases">
        <authorList>
            <person name="Na S.W."/>
            <person name="Baik M."/>
        </authorList>
    </citation>
    <scope>NUCLEOTIDE SEQUENCE [LARGE SCALE GENOMIC DNA]</scope>
    <source>
        <strain evidence="3 4">E39</strain>
    </source>
</reference>
<dbReference type="Proteomes" id="UP000249375">
    <property type="component" value="Chromosome"/>
</dbReference>